<comment type="similarity">
    <text evidence="1">Belongs to the LysR transcriptional regulatory family.</text>
</comment>
<dbReference type="SUPFAM" id="SSF53850">
    <property type="entry name" value="Periplasmic binding protein-like II"/>
    <property type="match status" value="1"/>
</dbReference>
<accession>A0ABV1K4T4</accession>
<dbReference type="Gene3D" id="3.40.190.10">
    <property type="entry name" value="Periplasmic binding protein-like II"/>
    <property type="match status" value="2"/>
</dbReference>
<name>A0ABV1K4T4_9PSEU</name>
<evidence type="ECO:0000256" key="3">
    <source>
        <dbReference type="ARBA" id="ARBA00023125"/>
    </source>
</evidence>
<dbReference type="InterPro" id="IPR036388">
    <property type="entry name" value="WH-like_DNA-bd_sf"/>
</dbReference>
<keyword evidence="4" id="KW-0804">Transcription</keyword>
<dbReference type="Proteomes" id="UP001494902">
    <property type="component" value="Unassembled WGS sequence"/>
</dbReference>
<comment type="caution">
    <text evidence="6">The sequence shown here is derived from an EMBL/GenBank/DDBJ whole genome shotgun (WGS) entry which is preliminary data.</text>
</comment>
<dbReference type="InterPro" id="IPR036390">
    <property type="entry name" value="WH_DNA-bd_sf"/>
</dbReference>
<dbReference type="PRINTS" id="PR00039">
    <property type="entry name" value="HTHLYSR"/>
</dbReference>
<sequence length="313" mass="33322">MPADNRISLQKLEVFCKVVELGGVRRAAEDLFVSQPVVSAHLRSLQERVGATLFRRDGRGIALTEAGSQVHLWATDVLRGRRELETTLGSLAGGTAGAASISTSMSVGTYVLPPILIDFRSRFPDAALALHISGVETALEAAITGKADFCVVATDAVLDANAFASELIANPPFSLVAAADDQRVGDTATATEISDLPFVCPPGGMAIRRSQDAALASIGVVNRRVEIELGNAESMKQAIAARLGVGLLWRSSVEPELADGTLREVRIAGADLRDKLFLVGRRGKRYSPLQTRLVESIRHAVAARFPAESDSRI</sequence>
<dbReference type="RefSeq" id="WP_349296540.1">
    <property type="nucleotide sequence ID" value="NZ_JBEDNQ010000001.1"/>
</dbReference>
<reference evidence="6 7" key="1">
    <citation type="submission" date="2024-03" db="EMBL/GenBank/DDBJ databases">
        <title>Draft genome sequence of Pseudonocardia nematodicida JCM 31783.</title>
        <authorList>
            <person name="Butdee W."/>
            <person name="Duangmal K."/>
        </authorList>
    </citation>
    <scope>NUCLEOTIDE SEQUENCE [LARGE SCALE GENOMIC DNA]</scope>
    <source>
        <strain evidence="6 7">JCM 31783</strain>
    </source>
</reference>
<keyword evidence="3" id="KW-0238">DNA-binding</keyword>
<dbReference type="InterPro" id="IPR000847">
    <property type="entry name" value="LysR_HTH_N"/>
</dbReference>
<evidence type="ECO:0000256" key="2">
    <source>
        <dbReference type="ARBA" id="ARBA00023015"/>
    </source>
</evidence>
<dbReference type="Pfam" id="PF00126">
    <property type="entry name" value="HTH_1"/>
    <property type="match status" value="1"/>
</dbReference>
<dbReference type="PANTHER" id="PTHR30126:SF39">
    <property type="entry name" value="HTH-TYPE TRANSCRIPTIONAL REGULATOR CYSL"/>
    <property type="match status" value="1"/>
</dbReference>
<dbReference type="Pfam" id="PF03466">
    <property type="entry name" value="LysR_substrate"/>
    <property type="match status" value="1"/>
</dbReference>
<dbReference type="EMBL" id="JBEDNQ010000001">
    <property type="protein sequence ID" value="MEQ3549467.1"/>
    <property type="molecule type" value="Genomic_DNA"/>
</dbReference>
<evidence type="ECO:0000256" key="4">
    <source>
        <dbReference type="ARBA" id="ARBA00023163"/>
    </source>
</evidence>
<evidence type="ECO:0000259" key="5">
    <source>
        <dbReference type="PROSITE" id="PS50931"/>
    </source>
</evidence>
<proteinExistence type="inferred from homology"/>
<protein>
    <submittedName>
        <fullName evidence="6">LysR family transcriptional regulator</fullName>
    </submittedName>
</protein>
<evidence type="ECO:0000313" key="7">
    <source>
        <dbReference type="Proteomes" id="UP001494902"/>
    </source>
</evidence>
<dbReference type="SUPFAM" id="SSF46785">
    <property type="entry name" value="Winged helix' DNA-binding domain"/>
    <property type="match status" value="1"/>
</dbReference>
<feature type="domain" description="HTH lysR-type" evidence="5">
    <location>
        <begin position="7"/>
        <end position="64"/>
    </location>
</feature>
<evidence type="ECO:0000313" key="6">
    <source>
        <dbReference type="EMBL" id="MEQ3549467.1"/>
    </source>
</evidence>
<dbReference type="Gene3D" id="1.10.10.10">
    <property type="entry name" value="Winged helix-like DNA-binding domain superfamily/Winged helix DNA-binding domain"/>
    <property type="match status" value="1"/>
</dbReference>
<dbReference type="PROSITE" id="PS50931">
    <property type="entry name" value="HTH_LYSR"/>
    <property type="match status" value="1"/>
</dbReference>
<gene>
    <name evidence="6" type="ORF">WIS52_03200</name>
</gene>
<organism evidence="6 7">
    <name type="scientific">Pseudonocardia nematodicida</name>
    <dbReference type="NCBI Taxonomy" id="1206997"/>
    <lineage>
        <taxon>Bacteria</taxon>
        <taxon>Bacillati</taxon>
        <taxon>Actinomycetota</taxon>
        <taxon>Actinomycetes</taxon>
        <taxon>Pseudonocardiales</taxon>
        <taxon>Pseudonocardiaceae</taxon>
        <taxon>Pseudonocardia</taxon>
    </lineage>
</organism>
<keyword evidence="7" id="KW-1185">Reference proteome</keyword>
<evidence type="ECO:0000256" key="1">
    <source>
        <dbReference type="ARBA" id="ARBA00009437"/>
    </source>
</evidence>
<keyword evidence="2" id="KW-0805">Transcription regulation</keyword>
<dbReference type="InterPro" id="IPR005119">
    <property type="entry name" value="LysR_subst-bd"/>
</dbReference>
<dbReference type="PANTHER" id="PTHR30126">
    <property type="entry name" value="HTH-TYPE TRANSCRIPTIONAL REGULATOR"/>
    <property type="match status" value="1"/>
</dbReference>